<dbReference type="Gene3D" id="3.40.190.290">
    <property type="match status" value="1"/>
</dbReference>
<evidence type="ECO:0000313" key="6">
    <source>
        <dbReference type="EMBL" id="EGA71279.1"/>
    </source>
</evidence>
<dbReference type="OrthoDB" id="196624at2"/>
<dbReference type="RefSeq" id="WP_008074679.1">
    <property type="nucleotide sequence ID" value="NZ_AEVT01000023.1"/>
</dbReference>
<dbReference type="InterPro" id="IPR005119">
    <property type="entry name" value="LysR_subst-bd"/>
</dbReference>
<evidence type="ECO:0000256" key="1">
    <source>
        <dbReference type="ARBA" id="ARBA00009437"/>
    </source>
</evidence>
<dbReference type="SUPFAM" id="SSF46785">
    <property type="entry name" value="Winged helix' DNA-binding domain"/>
    <property type="match status" value="1"/>
</dbReference>
<gene>
    <name evidence="6" type="ORF">VISI1226_13186</name>
</gene>
<dbReference type="Proteomes" id="UP000006228">
    <property type="component" value="Unassembled WGS sequence"/>
</dbReference>
<dbReference type="SUPFAM" id="SSF53850">
    <property type="entry name" value="Periplasmic binding protein-like II"/>
    <property type="match status" value="1"/>
</dbReference>
<dbReference type="InterPro" id="IPR036388">
    <property type="entry name" value="WH-like_DNA-bd_sf"/>
</dbReference>
<evidence type="ECO:0000256" key="4">
    <source>
        <dbReference type="ARBA" id="ARBA00023163"/>
    </source>
</evidence>
<dbReference type="PANTHER" id="PTHR30126">
    <property type="entry name" value="HTH-TYPE TRANSCRIPTIONAL REGULATOR"/>
    <property type="match status" value="1"/>
</dbReference>
<keyword evidence="3" id="KW-0238">DNA-binding</keyword>
<dbReference type="PRINTS" id="PR00039">
    <property type="entry name" value="HTHLYSR"/>
</dbReference>
<proteinExistence type="inferred from homology"/>
<evidence type="ECO:0000256" key="2">
    <source>
        <dbReference type="ARBA" id="ARBA00023015"/>
    </source>
</evidence>
<dbReference type="PROSITE" id="PS50931">
    <property type="entry name" value="HTH_LYSR"/>
    <property type="match status" value="1"/>
</dbReference>
<dbReference type="EMBL" id="AEVT01000023">
    <property type="protein sequence ID" value="EGA71279.1"/>
    <property type="molecule type" value="Genomic_DNA"/>
</dbReference>
<dbReference type="eggNOG" id="COG0583">
    <property type="taxonomic scope" value="Bacteria"/>
</dbReference>
<dbReference type="GeneID" id="95568307"/>
<accession>E8M3T6</accession>
<organism evidence="6 7">
    <name type="scientific">Vibrio sinaloensis DSM 21326</name>
    <dbReference type="NCBI Taxonomy" id="945550"/>
    <lineage>
        <taxon>Bacteria</taxon>
        <taxon>Pseudomonadati</taxon>
        <taxon>Pseudomonadota</taxon>
        <taxon>Gammaproteobacteria</taxon>
        <taxon>Vibrionales</taxon>
        <taxon>Vibrionaceae</taxon>
        <taxon>Vibrio</taxon>
        <taxon>Vibrio oreintalis group</taxon>
    </lineage>
</organism>
<dbReference type="GO" id="GO:0003700">
    <property type="term" value="F:DNA-binding transcription factor activity"/>
    <property type="evidence" value="ECO:0007669"/>
    <property type="project" value="InterPro"/>
</dbReference>
<dbReference type="GO" id="GO:0000976">
    <property type="term" value="F:transcription cis-regulatory region binding"/>
    <property type="evidence" value="ECO:0007669"/>
    <property type="project" value="TreeGrafter"/>
</dbReference>
<name>E8M3T6_PHOS4</name>
<sequence length="296" mass="33126">MYSIEQLQAFVATVEHGSFSSAARALNKVQSAISQHIINLEIDCGFELFTRQGRYPALTSQGEQLLPYAQTTLQQHQRLKRSAEQIFKEEHAHLSIAMDEGIPTTHLYTAINRVLAAYPGVSFEFLAASSVDIIELIEAKRVTTGVIFSELNMPTGIDFESVGHVEFDVFVSAEHLLAQNTADNLEELTLHRQLLVRSKNTKTSSFMKAYSPDVWYADNYFVLMELIAAGFGWGVLPTHVVEPMLNSGAIVRVPVRLENLAWHANVDVIQHPSFSALPIHSMLRKEIRDLFTGSKQ</sequence>
<dbReference type="InterPro" id="IPR036390">
    <property type="entry name" value="WH_DNA-bd_sf"/>
</dbReference>
<evidence type="ECO:0000259" key="5">
    <source>
        <dbReference type="PROSITE" id="PS50931"/>
    </source>
</evidence>
<dbReference type="PANTHER" id="PTHR30126:SF91">
    <property type="entry name" value="LYSR FAMILY TRANSCRIPTIONAL REGULATOR"/>
    <property type="match status" value="1"/>
</dbReference>
<keyword evidence="4" id="KW-0804">Transcription</keyword>
<dbReference type="AlphaFoldDB" id="E8M3T6"/>
<evidence type="ECO:0000313" key="7">
    <source>
        <dbReference type="Proteomes" id="UP000006228"/>
    </source>
</evidence>
<dbReference type="Pfam" id="PF03466">
    <property type="entry name" value="LysR_substrate"/>
    <property type="match status" value="1"/>
</dbReference>
<evidence type="ECO:0000256" key="3">
    <source>
        <dbReference type="ARBA" id="ARBA00023125"/>
    </source>
</evidence>
<comment type="similarity">
    <text evidence="1">Belongs to the LysR transcriptional regulatory family.</text>
</comment>
<feature type="domain" description="HTH lysR-type" evidence="5">
    <location>
        <begin position="1"/>
        <end position="59"/>
    </location>
</feature>
<reference evidence="6 7" key="1">
    <citation type="journal article" date="2012" name="Int. J. Syst. Evol. Microbiol.">
        <title>Vibrio caribbeanicus sp. nov., isolated from the marine sponge Scleritoderma cyanea.</title>
        <authorList>
            <person name="Hoffmann M."/>
            <person name="Monday S.R."/>
            <person name="Allard M.W."/>
            <person name="Strain E.A."/>
            <person name="Whittaker P."/>
            <person name="Naum M."/>
            <person name="McCarthy P.J."/>
            <person name="Lopez J.V."/>
            <person name="Fischer M."/>
            <person name="Brown E.W."/>
        </authorList>
    </citation>
    <scope>NUCLEOTIDE SEQUENCE [LARGE SCALE GENOMIC DNA]</scope>
    <source>
        <strain evidence="7">DSMZ 21326</strain>
    </source>
</reference>
<protein>
    <submittedName>
        <fullName evidence="6">Transcriptional regulator, LysR family protein</fullName>
    </submittedName>
</protein>
<dbReference type="CDD" id="cd05466">
    <property type="entry name" value="PBP2_LTTR_substrate"/>
    <property type="match status" value="1"/>
</dbReference>
<dbReference type="Pfam" id="PF00126">
    <property type="entry name" value="HTH_1"/>
    <property type="match status" value="1"/>
</dbReference>
<dbReference type="Gene3D" id="1.10.10.10">
    <property type="entry name" value="Winged helix-like DNA-binding domain superfamily/Winged helix DNA-binding domain"/>
    <property type="match status" value="1"/>
</dbReference>
<dbReference type="InterPro" id="IPR000847">
    <property type="entry name" value="LysR_HTH_N"/>
</dbReference>
<keyword evidence="2" id="KW-0805">Transcription regulation</keyword>
<dbReference type="FunFam" id="1.10.10.10:FF:000001">
    <property type="entry name" value="LysR family transcriptional regulator"/>
    <property type="match status" value="1"/>
</dbReference>
<comment type="caution">
    <text evidence="6">The sequence shown here is derived from an EMBL/GenBank/DDBJ whole genome shotgun (WGS) entry which is preliminary data.</text>
</comment>